<protein>
    <submittedName>
        <fullName evidence="2">Uncharacterized protein</fullName>
    </submittedName>
</protein>
<dbReference type="AlphaFoldDB" id="A0AAV7NN08"/>
<reference evidence="2" key="1">
    <citation type="journal article" date="2022" name="bioRxiv">
        <title>Sequencing and chromosome-scale assembly of the giantPleurodeles waltlgenome.</title>
        <authorList>
            <person name="Brown T."/>
            <person name="Elewa A."/>
            <person name="Iarovenko S."/>
            <person name="Subramanian E."/>
            <person name="Araus A.J."/>
            <person name="Petzold A."/>
            <person name="Susuki M."/>
            <person name="Suzuki K.-i.T."/>
            <person name="Hayashi T."/>
            <person name="Toyoda A."/>
            <person name="Oliveira C."/>
            <person name="Osipova E."/>
            <person name="Leigh N.D."/>
            <person name="Simon A."/>
            <person name="Yun M.H."/>
        </authorList>
    </citation>
    <scope>NUCLEOTIDE SEQUENCE</scope>
    <source>
        <strain evidence="2">20211129_DDA</strain>
        <tissue evidence="2">Liver</tissue>
    </source>
</reference>
<feature type="compositionally biased region" description="Low complexity" evidence="1">
    <location>
        <begin position="183"/>
        <end position="195"/>
    </location>
</feature>
<evidence type="ECO:0000313" key="2">
    <source>
        <dbReference type="EMBL" id="KAJ1116482.1"/>
    </source>
</evidence>
<evidence type="ECO:0000313" key="3">
    <source>
        <dbReference type="Proteomes" id="UP001066276"/>
    </source>
</evidence>
<feature type="region of interest" description="Disordered" evidence="1">
    <location>
        <begin position="120"/>
        <end position="207"/>
    </location>
</feature>
<dbReference type="Proteomes" id="UP001066276">
    <property type="component" value="Chromosome 8"/>
</dbReference>
<name>A0AAV7NN08_PLEWA</name>
<organism evidence="2 3">
    <name type="scientific">Pleurodeles waltl</name>
    <name type="common">Iberian ribbed newt</name>
    <dbReference type="NCBI Taxonomy" id="8319"/>
    <lineage>
        <taxon>Eukaryota</taxon>
        <taxon>Metazoa</taxon>
        <taxon>Chordata</taxon>
        <taxon>Craniata</taxon>
        <taxon>Vertebrata</taxon>
        <taxon>Euteleostomi</taxon>
        <taxon>Amphibia</taxon>
        <taxon>Batrachia</taxon>
        <taxon>Caudata</taxon>
        <taxon>Salamandroidea</taxon>
        <taxon>Salamandridae</taxon>
        <taxon>Pleurodelinae</taxon>
        <taxon>Pleurodeles</taxon>
    </lineage>
</organism>
<comment type="caution">
    <text evidence="2">The sequence shown here is derived from an EMBL/GenBank/DDBJ whole genome shotgun (WGS) entry which is preliminary data.</text>
</comment>
<sequence>MGRHPGNPPLDLGLHTTAPGQALVPEPGSCFLLGEGGTPYRPHDLSCIRRQKPNACSTACGSLLLVGGTKSPPQVRAPGSHHQAAGPAPAHRPCLASTSRAPMAPLPSCVSPPEAWQIFSTTSPGQVGRCSSPAPRHPGSHRAPLRRGPERPRRTAASQAGAMSVRRSSFIAGPGRQSRDPRSNGSSRPSSGAAGLHPPHCFNGDQGRTGSARVFGWPGLAGRMTEGSGALLECDCHLTPLATPPVVSFKREVQQSELKWEKHFYRYT</sequence>
<feature type="region of interest" description="Disordered" evidence="1">
    <location>
        <begin position="71"/>
        <end position="99"/>
    </location>
</feature>
<gene>
    <name evidence="2" type="ORF">NDU88_004693</name>
</gene>
<evidence type="ECO:0000256" key="1">
    <source>
        <dbReference type="SAM" id="MobiDB-lite"/>
    </source>
</evidence>
<keyword evidence="3" id="KW-1185">Reference proteome</keyword>
<dbReference type="EMBL" id="JANPWB010000012">
    <property type="protein sequence ID" value="KAJ1116482.1"/>
    <property type="molecule type" value="Genomic_DNA"/>
</dbReference>
<proteinExistence type="predicted"/>
<accession>A0AAV7NN08</accession>